<dbReference type="Pfam" id="PF13701">
    <property type="entry name" value="DDE_Tnp_1_4"/>
    <property type="match status" value="1"/>
</dbReference>
<accession>A0A2U2X077</accession>
<name>A0A2U2X077_9FLAO</name>
<reference evidence="2 3" key="1">
    <citation type="submission" date="2018-05" db="EMBL/GenBank/DDBJ databases">
        <title>Brumimicrobium oceani sp. nov., isolated from coastal sediment.</title>
        <authorList>
            <person name="Kou Y."/>
        </authorList>
    </citation>
    <scope>NUCLEOTIDE SEQUENCE [LARGE SCALE GENOMIC DNA]</scope>
    <source>
        <strain evidence="2 3">C305</strain>
    </source>
</reference>
<comment type="caution">
    <text evidence="2">The sequence shown here is derived from an EMBL/GenBank/DDBJ whole genome shotgun (WGS) entry which is preliminary data.</text>
</comment>
<dbReference type="AlphaFoldDB" id="A0A2U2X077"/>
<gene>
    <name evidence="2" type="ORF">DIT68_16140</name>
</gene>
<dbReference type="EMBL" id="QFRJ01000031">
    <property type="protein sequence ID" value="PWH81195.1"/>
    <property type="molecule type" value="Genomic_DNA"/>
</dbReference>
<organism evidence="2 3">
    <name type="scientific">Brumimicrobium oceani</name>
    <dbReference type="NCBI Taxonomy" id="2100725"/>
    <lineage>
        <taxon>Bacteria</taxon>
        <taxon>Pseudomonadati</taxon>
        <taxon>Bacteroidota</taxon>
        <taxon>Flavobacteriia</taxon>
        <taxon>Flavobacteriales</taxon>
        <taxon>Crocinitomicaceae</taxon>
        <taxon>Brumimicrobium</taxon>
    </lineage>
</organism>
<dbReference type="Proteomes" id="UP000245370">
    <property type="component" value="Unassembled WGS sequence"/>
</dbReference>
<sequence length="454" mass="53257">MQSVIFKVLKHKKHTLLAHPIMSIKNTVFYRGKKEVLVDFSAQEISSDGALIYLEQLERKHGLLKRISSFIPDNRNPLYTIYDRYSQLKQRVFMLIQGYEDVNDVNHLKNDPLFKDVLQGDLASQPTISRFENCFDKASIFSLCYDFIDRYVESLEGRDEIIIDVDATDDPTHGKQQLTMFNGFYEQFMYNELFFHDGETGQIILPVLRPGNSHSNKWYAGILTRIVKRIRAMYPDLKITIRTDSGFSCPAFYKVADKYSLFFATGIASNNVLKEKVLRAEKAVRKLYLEQGKKYQHFIEYTYQAKSWDKPQKCYAKIESTGLGMNVRHFVSNIEGKEAREIYFDFYVKRGDRSENRIKEVKNMCFSDRLSNHSFTANFFRLMMSSISYEFMRLIKEEIKLVGDKTVQKWQVSSIRTYLLKVGATIKTTKRRVYYKLSKAFVYKDLFRNLIALK</sequence>
<dbReference type="NCBIfam" id="NF033539">
    <property type="entry name" value="transpos_IS1380"/>
    <property type="match status" value="1"/>
</dbReference>
<proteinExistence type="predicted"/>
<dbReference type="InterPro" id="IPR047960">
    <property type="entry name" value="Transpos_IS1380"/>
</dbReference>
<evidence type="ECO:0000313" key="2">
    <source>
        <dbReference type="EMBL" id="PWH81195.1"/>
    </source>
</evidence>
<evidence type="ECO:0000259" key="1">
    <source>
        <dbReference type="Pfam" id="PF13701"/>
    </source>
</evidence>
<dbReference type="InterPro" id="IPR025668">
    <property type="entry name" value="Tnp_DDE_dom"/>
</dbReference>
<protein>
    <submittedName>
        <fullName evidence="2">IS1380 family transposase</fullName>
    </submittedName>
</protein>
<evidence type="ECO:0000313" key="3">
    <source>
        <dbReference type="Proteomes" id="UP000245370"/>
    </source>
</evidence>
<keyword evidence="3" id="KW-1185">Reference proteome</keyword>
<feature type="domain" description="Transposase DDE" evidence="1">
    <location>
        <begin position="33"/>
        <end position="451"/>
    </location>
</feature>
<reference evidence="2 3" key="2">
    <citation type="submission" date="2018-05" db="EMBL/GenBank/DDBJ databases">
        <authorList>
            <person name="Lanie J.A."/>
            <person name="Ng W.-L."/>
            <person name="Kazmierczak K.M."/>
            <person name="Andrzejewski T.M."/>
            <person name="Davidsen T.M."/>
            <person name="Wayne K.J."/>
            <person name="Tettelin H."/>
            <person name="Glass J.I."/>
            <person name="Rusch D."/>
            <person name="Podicherti R."/>
            <person name="Tsui H.-C.T."/>
            <person name="Winkler M.E."/>
        </authorList>
    </citation>
    <scope>NUCLEOTIDE SEQUENCE [LARGE SCALE GENOMIC DNA]</scope>
    <source>
        <strain evidence="2 3">C305</strain>
    </source>
</reference>